<dbReference type="InterPro" id="IPR029056">
    <property type="entry name" value="Ribokinase-like"/>
</dbReference>
<keyword evidence="2" id="KW-0808">Transferase</keyword>
<feature type="domain" description="Carbohydrate kinase PfkB" evidence="6">
    <location>
        <begin position="2"/>
        <end position="293"/>
    </location>
</feature>
<evidence type="ECO:0000256" key="3">
    <source>
        <dbReference type="ARBA" id="ARBA00022741"/>
    </source>
</evidence>
<keyword evidence="4 7" id="KW-0418">Kinase</keyword>
<dbReference type="GO" id="GO:0005524">
    <property type="term" value="F:ATP binding"/>
    <property type="evidence" value="ECO:0007669"/>
    <property type="project" value="UniProtKB-KW"/>
</dbReference>
<dbReference type="PROSITE" id="PS00584">
    <property type="entry name" value="PFKB_KINASES_2"/>
    <property type="match status" value="1"/>
</dbReference>
<evidence type="ECO:0000256" key="2">
    <source>
        <dbReference type="ARBA" id="ARBA00022679"/>
    </source>
</evidence>
<keyword evidence="5" id="KW-0067">ATP-binding</keyword>
<dbReference type="CDD" id="cd01167">
    <property type="entry name" value="bac_FRK"/>
    <property type="match status" value="1"/>
</dbReference>
<name>A0A8I0CY31_9PSED</name>
<dbReference type="NCBIfam" id="NF006957">
    <property type="entry name" value="PRK09434.1"/>
    <property type="match status" value="1"/>
</dbReference>
<dbReference type="AlphaFoldDB" id="A0A8I0CY31"/>
<comment type="caution">
    <text evidence="7">The sequence shown here is derived from an EMBL/GenBank/DDBJ whole genome shotgun (WGS) entry which is preliminary data.</text>
</comment>
<gene>
    <name evidence="7" type="ORF">HU722_23065</name>
</gene>
<evidence type="ECO:0000256" key="5">
    <source>
        <dbReference type="ARBA" id="ARBA00022840"/>
    </source>
</evidence>
<dbReference type="InterPro" id="IPR002173">
    <property type="entry name" value="Carboh/pur_kinase_PfkB_CS"/>
</dbReference>
<evidence type="ECO:0000256" key="1">
    <source>
        <dbReference type="ARBA" id="ARBA00010688"/>
    </source>
</evidence>
<protein>
    <submittedName>
        <fullName evidence="7">Aminoimidazole riboside kinase</fullName>
    </submittedName>
</protein>
<dbReference type="Pfam" id="PF00294">
    <property type="entry name" value="PfkB"/>
    <property type="match status" value="1"/>
</dbReference>
<dbReference type="InterPro" id="IPR050306">
    <property type="entry name" value="PfkB_Carbo_kinase"/>
</dbReference>
<dbReference type="PANTHER" id="PTHR43085">
    <property type="entry name" value="HEXOKINASE FAMILY MEMBER"/>
    <property type="match status" value="1"/>
</dbReference>
<dbReference type="PANTHER" id="PTHR43085:SF1">
    <property type="entry name" value="PSEUDOURIDINE KINASE-RELATED"/>
    <property type="match status" value="1"/>
</dbReference>
<dbReference type="EMBL" id="JABWQF010000014">
    <property type="protein sequence ID" value="MBC3294408.1"/>
    <property type="molecule type" value="Genomic_DNA"/>
</dbReference>
<keyword evidence="3" id="KW-0547">Nucleotide-binding</keyword>
<accession>A0A8I0CY31</accession>
<evidence type="ECO:0000313" key="7">
    <source>
        <dbReference type="EMBL" id="MBC3294408.1"/>
    </source>
</evidence>
<evidence type="ECO:0000256" key="4">
    <source>
        <dbReference type="ARBA" id="ARBA00022777"/>
    </source>
</evidence>
<evidence type="ECO:0000259" key="6">
    <source>
        <dbReference type="Pfam" id="PF00294"/>
    </source>
</evidence>
<sequence length="299" mass="32025">MMKKIWVLGDAVVDLLPDGEGRLLQCPGGAPANVAVGVARLGGDSGFIGRVGDDPFGRFMQQTLIAENVNVDSLYFDAQQRTSTVVVELQPDGERSFTFMVRPSADLFLSPLDLPAFQQGQWLHTCSIALSAEPSRSTTFQAMDDVKKAGGLVSFDPNIRADLWQDAHVLRGCLDKALRKADMVKLSREELTFLTGQIAVDEGLRLLVEQYAVPTVLVTLGKEGVVGWHNGQITTYGAPVVESVDTTGAGDAFVAGMLYGLASGMSDFPTIIALAQRCGALATTAKGAMTALPYRRDLD</sequence>
<dbReference type="PROSITE" id="PS00583">
    <property type="entry name" value="PFKB_KINASES_1"/>
    <property type="match status" value="1"/>
</dbReference>
<proteinExistence type="inferred from homology"/>
<organism evidence="7">
    <name type="scientific">Pseudomonas tritici</name>
    <dbReference type="NCBI Taxonomy" id="2745518"/>
    <lineage>
        <taxon>Bacteria</taxon>
        <taxon>Pseudomonadati</taxon>
        <taxon>Pseudomonadota</taxon>
        <taxon>Gammaproteobacteria</taxon>
        <taxon>Pseudomonadales</taxon>
        <taxon>Pseudomonadaceae</taxon>
        <taxon>Pseudomonas</taxon>
    </lineage>
</organism>
<dbReference type="SUPFAM" id="SSF53613">
    <property type="entry name" value="Ribokinase-like"/>
    <property type="match status" value="1"/>
</dbReference>
<dbReference type="Gene3D" id="3.40.1190.20">
    <property type="match status" value="1"/>
</dbReference>
<dbReference type="InterPro" id="IPR011611">
    <property type="entry name" value="PfkB_dom"/>
</dbReference>
<dbReference type="GO" id="GO:0016301">
    <property type="term" value="F:kinase activity"/>
    <property type="evidence" value="ECO:0007669"/>
    <property type="project" value="UniProtKB-KW"/>
</dbReference>
<reference evidence="7" key="1">
    <citation type="journal article" date="2020" name="Microorganisms">
        <title>Reliable Identification of Environmental Pseudomonas Isolates Using the rpoD Gene.</title>
        <authorList>
            <consortium name="The Broad Institute Genome Sequencing Platform"/>
            <person name="Girard L."/>
            <person name="Lood C."/>
            <person name="Rokni-Zadeh H."/>
            <person name="van Noort V."/>
            <person name="Lavigne R."/>
            <person name="De Mot R."/>
        </authorList>
    </citation>
    <scope>NUCLEOTIDE SEQUENCE [LARGE SCALE GENOMIC DNA]</scope>
    <source>
        <strain evidence="7">SWRI145</strain>
    </source>
</reference>
<comment type="similarity">
    <text evidence="1">Belongs to the carbohydrate kinase PfkB family.</text>
</comment>